<evidence type="ECO:0000259" key="1">
    <source>
        <dbReference type="Pfam" id="PF06742"/>
    </source>
</evidence>
<dbReference type="Pfam" id="PF06742">
    <property type="entry name" value="DUF1214"/>
    <property type="match status" value="1"/>
</dbReference>
<dbReference type="Gene3D" id="2.60.40.1610">
    <property type="entry name" value="Domain of unknown function DUF1254"/>
    <property type="match status" value="1"/>
</dbReference>
<evidence type="ECO:0000313" key="4">
    <source>
        <dbReference type="Proteomes" id="UP001268651"/>
    </source>
</evidence>
<dbReference type="Gene3D" id="2.60.120.600">
    <property type="entry name" value="Domain of unknown function DUF1214, C-terminal domain"/>
    <property type="match status" value="1"/>
</dbReference>
<sequence>MERLIIPILAITFIVTGCNTDTQKIENDGEKIIKVEYEDNGYLKQNIVEDIRDEQLRIKAISAHEYSLPIVAVEQWRRGLLSEADYGDWVIYKTRESKLPILTANATTPYVVTPVDLAKSSYYIEIPASSAEEGVIGGIIFDIYQSPAADLGILGPDQGKGGKYLLVGPESEIPADHSADYVVRSSSNLNILGTRIIGKLSEEVFDKTLKKHKVYKVVDSGDNQKFVFASDNPDWFGCQPRGIAYWEYLNAVLQNEPVVDRNRFILTQLRGTGIEKGKEFNPTEKQKEILIKAEDMGNAIAMVNTFSKVSYKERHWKDRNWLYILNMQHLDHMHPNYYEVKEIGSYTYEAMSTSKGMILNSRGKGSKYLGAYVDENKEWLDGKNTYQIIIPKDAPASQFWSLTVYDNDTRCLIINDQKKSDLSSVMEGLKVEADGSTKVFVGPKAPEGYENNWIQSNPEKGFFVYLRLYGPLEPYYDKSWKMPDIKKIIY</sequence>
<gene>
    <name evidence="3" type="ORF">RXV94_11600</name>
</gene>
<protein>
    <submittedName>
        <fullName evidence="3">DUF1254 domain-containing protein</fullName>
    </submittedName>
</protein>
<reference evidence="3 4" key="1">
    <citation type="submission" date="2023-10" db="EMBL/GenBank/DDBJ databases">
        <title>Marimonas sp. nov. isolated from tidal mud flat.</title>
        <authorList>
            <person name="Jaincy N.J."/>
            <person name="Srinivasan S."/>
            <person name="Lee S.-S."/>
        </authorList>
    </citation>
    <scope>NUCLEOTIDE SEQUENCE [LARGE SCALE GENOMIC DNA]</scope>
    <source>
        <strain evidence="3 4">MJ-SS3</strain>
    </source>
</reference>
<dbReference type="InterPro" id="IPR010679">
    <property type="entry name" value="DUF1254"/>
</dbReference>
<dbReference type="EMBL" id="JAWHTF010000007">
    <property type="protein sequence ID" value="MDU8886807.1"/>
    <property type="molecule type" value="Genomic_DNA"/>
</dbReference>
<dbReference type="PANTHER" id="PTHR36509">
    <property type="entry name" value="BLL3101 PROTEIN"/>
    <property type="match status" value="1"/>
</dbReference>
<dbReference type="PANTHER" id="PTHR36509:SF3">
    <property type="entry name" value="SIGNAL PEPTIDE PROTEIN"/>
    <property type="match status" value="1"/>
</dbReference>
<accession>A0ABU3U8R6</accession>
<keyword evidence="4" id="KW-1185">Reference proteome</keyword>
<name>A0ABU3U8R6_9FLAO</name>
<dbReference type="Proteomes" id="UP001268651">
    <property type="component" value="Unassembled WGS sequence"/>
</dbReference>
<proteinExistence type="predicted"/>
<dbReference type="Gene3D" id="1.10.3360.10">
    <property type="entry name" value="VPA0735-like domain"/>
    <property type="match status" value="1"/>
</dbReference>
<evidence type="ECO:0000259" key="2">
    <source>
        <dbReference type="Pfam" id="PF06863"/>
    </source>
</evidence>
<dbReference type="InterPro" id="IPR037049">
    <property type="entry name" value="DUF1214_C_sf"/>
</dbReference>
<comment type="caution">
    <text evidence="3">The sequence shown here is derived from an EMBL/GenBank/DDBJ whole genome shotgun (WGS) entry which is preliminary data.</text>
</comment>
<dbReference type="InterPro" id="IPR010621">
    <property type="entry name" value="DUF1214"/>
</dbReference>
<dbReference type="SUPFAM" id="SSF160935">
    <property type="entry name" value="VPA0735-like"/>
    <property type="match status" value="1"/>
</dbReference>
<dbReference type="InterPro" id="IPR037050">
    <property type="entry name" value="DUF1254_sf"/>
</dbReference>
<dbReference type="PROSITE" id="PS51257">
    <property type="entry name" value="PROKAR_LIPOPROTEIN"/>
    <property type="match status" value="1"/>
</dbReference>
<organism evidence="3 4">
    <name type="scientific">Gilvirhabdus luticola</name>
    <dbReference type="NCBI Taxonomy" id="3079858"/>
    <lineage>
        <taxon>Bacteria</taxon>
        <taxon>Pseudomonadati</taxon>
        <taxon>Bacteroidota</taxon>
        <taxon>Flavobacteriia</taxon>
        <taxon>Flavobacteriales</taxon>
        <taxon>Flavobacteriaceae</taxon>
        <taxon>Gilvirhabdus</taxon>
    </lineage>
</organism>
<feature type="domain" description="DUF1214" evidence="1">
    <location>
        <begin position="367"/>
        <end position="472"/>
    </location>
</feature>
<feature type="domain" description="DUF1254" evidence="2">
    <location>
        <begin position="101"/>
        <end position="197"/>
    </location>
</feature>
<dbReference type="Pfam" id="PF06863">
    <property type="entry name" value="DUF1254"/>
    <property type="match status" value="1"/>
</dbReference>
<dbReference type="RefSeq" id="WP_316662906.1">
    <property type="nucleotide sequence ID" value="NZ_JAWHTF010000007.1"/>
</dbReference>
<evidence type="ECO:0000313" key="3">
    <source>
        <dbReference type="EMBL" id="MDU8886807.1"/>
    </source>
</evidence>